<keyword evidence="4" id="KW-1185">Reference proteome</keyword>
<proteinExistence type="predicted"/>
<reference evidence="3 4" key="1">
    <citation type="submission" date="2017-09" db="EMBL/GenBank/DDBJ databases">
        <title>Genome sequencing of Besnoitia besnoiti strain Bb-Ger1.</title>
        <authorList>
            <person name="Schares G."/>
            <person name="Venepally P."/>
            <person name="Lorenzi H.A."/>
        </authorList>
    </citation>
    <scope>NUCLEOTIDE SEQUENCE [LARGE SCALE GENOMIC DNA]</scope>
    <source>
        <strain evidence="3 4">Bb-Ger1</strain>
    </source>
</reference>
<dbReference type="Pfam" id="PF00400">
    <property type="entry name" value="WD40"/>
    <property type="match status" value="1"/>
</dbReference>
<gene>
    <name evidence="3" type="ORF">BESB_051750</name>
</gene>
<feature type="compositionally biased region" description="Basic and acidic residues" evidence="2">
    <location>
        <begin position="547"/>
        <end position="579"/>
    </location>
</feature>
<feature type="region of interest" description="Disordered" evidence="2">
    <location>
        <begin position="353"/>
        <end position="385"/>
    </location>
</feature>
<feature type="repeat" description="WD" evidence="1">
    <location>
        <begin position="713"/>
        <end position="754"/>
    </location>
</feature>
<protein>
    <submittedName>
        <fullName evidence="3">WD domain, G-beta repeat-containing protein</fullName>
    </submittedName>
</protein>
<dbReference type="PROSITE" id="PS50082">
    <property type="entry name" value="WD_REPEATS_2"/>
    <property type="match status" value="1"/>
</dbReference>
<dbReference type="Gene3D" id="2.130.10.10">
    <property type="entry name" value="YVTN repeat-like/Quinoprotein amine dehydrogenase"/>
    <property type="match status" value="1"/>
</dbReference>
<dbReference type="InterPro" id="IPR050995">
    <property type="entry name" value="WD-F-box_domain-protein"/>
</dbReference>
<dbReference type="VEuPathDB" id="ToxoDB:BESB_051750"/>
<dbReference type="InterPro" id="IPR036047">
    <property type="entry name" value="F-box-like_dom_sf"/>
</dbReference>
<feature type="region of interest" description="Disordered" evidence="2">
    <location>
        <begin position="534"/>
        <end position="582"/>
    </location>
</feature>
<dbReference type="InterPro" id="IPR036322">
    <property type="entry name" value="WD40_repeat_dom_sf"/>
</dbReference>
<dbReference type="PANTHER" id="PTHR14604:SF4">
    <property type="entry name" value="F-BOX DOMAIN-CONTAINING PROTEIN"/>
    <property type="match status" value="1"/>
</dbReference>
<dbReference type="Proteomes" id="UP000224006">
    <property type="component" value="Chromosome IV"/>
</dbReference>
<evidence type="ECO:0000256" key="2">
    <source>
        <dbReference type="SAM" id="MobiDB-lite"/>
    </source>
</evidence>
<dbReference type="GeneID" id="40310104"/>
<dbReference type="AlphaFoldDB" id="A0A2A9MEA0"/>
<dbReference type="OrthoDB" id="331882at2759"/>
<dbReference type="SUPFAM" id="SSF81383">
    <property type="entry name" value="F-box domain"/>
    <property type="match status" value="1"/>
</dbReference>
<dbReference type="SUPFAM" id="SSF50978">
    <property type="entry name" value="WD40 repeat-like"/>
    <property type="match status" value="1"/>
</dbReference>
<accession>A0A2A9MEA0</accession>
<evidence type="ECO:0000313" key="4">
    <source>
        <dbReference type="Proteomes" id="UP000224006"/>
    </source>
</evidence>
<evidence type="ECO:0000256" key="1">
    <source>
        <dbReference type="PROSITE-ProRule" id="PRU00221"/>
    </source>
</evidence>
<dbReference type="PANTHER" id="PTHR14604">
    <property type="entry name" value="WD40 REPEAT PF20"/>
    <property type="match status" value="1"/>
</dbReference>
<dbReference type="RefSeq" id="XP_029219533.1">
    <property type="nucleotide sequence ID" value="XM_029363610.1"/>
</dbReference>
<comment type="caution">
    <text evidence="3">The sequence shown here is derived from an EMBL/GenBank/DDBJ whole genome shotgun (WGS) entry which is preliminary data.</text>
</comment>
<dbReference type="SMART" id="SM00320">
    <property type="entry name" value="WD40"/>
    <property type="match status" value="3"/>
</dbReference>
<keyword evidence="1" id="KW-0853">WD repeat</keyword>
<feature type="region of interest" description="Disordered" evidence="2">
    <location>
        <begin position="160"/>
        <end position="192"/>
    </location>
</feature>
<dbReference type="STRING" id="94643.A0A2A9MEA0"/>
<dbReference type="InterPro" id="IPR015943">
    <property type="entry name" value="WD40/YVTN_repeat-like_dom_sf"/>
</dbReference>
<evidence type="ECO:0000313" key="3">
    <source>
        <dbReference type="EMBL" id="PFH35524.1"/>
    </source>
</evidence>
<name>A0A2A9MEA0_BESBE</name>
<feature type="compositionally biased region" description="Low complexity" evidence="2">
    <location>
        <begin position="160"/>
        <end position="178"/>
    </location>
</feature>
<dbReference type="KEGG" id="bbes:BESB_051750"/>
<dbReference type="InterPro" id="IPR001680">
    <property type="entry name" value="WD40_rpt"/>
</dbReference>
<dbReference type="EMBL" id="NWUJ01000004">
    <property type="protein sequence ID" value="PFH35524.1"/>
    <property type="molecule type" value="Genomic_DNA"/>
</dbReference>
<sequence length="912" mass="99128">MEDHASTGRPAAVADILQLGNDAETVVRLEGKFLCRDAVLSMPSVRLTIPSTGSVKLSERSSAAANSDVCYIHELHDEVIFILMSFLGRPETAFHTIGSLSRRLRTAVTNEELWQEFFARRFKGKLNSPSTWRYSRAEVPPVRPALPLWLSLSPTPHSQTTACSSPTSSLPAPSSSGACRHGEAEGGSQCHSPECRLSPLWCSDKLLPTALWISLADQGDAGPPTCATRDSVPESAFEDSRCVAAEQMGTGVLVSSLSPRTRSMHPPYSSHDTSRVSAWPPSMCCFEQVFSPRRSSPELALDSALECMGVPSGGKCWRGKYLLKHSLERKFARGQFDMQRTWFVGHPTLRPAGSGSGADALNDPSHWSHASVASPRSKLTDHSSGKRGILLERKDTLSSSCVLSKLAYLHHHHPRHLCHFQHLRSRRHSNGHDLAYQPRLIGALAASPGVCTDSSPAGPPPVCVLSLRFFCDGAGLLYAARAGGVGAFCPDRGCHLRTFALRREVRDERAGSTRARSRVDRRVRAGSVVRRRVTHNRRDGLLMQHGSHSETGTDEHDSVEEDRLQKEGAEHAGRTEGRGQVHASDSSALALCVAHTIDDALSRCGDFQDRPLACRRAGLLAETVNFERQRPLVVGGYSDGKVGVWDYCHPERVLETLEVTAQLHRGRSAVKSVCAVAGGFRGGGGCDILAGAEDGGVALLTADRADIGVIQRLRGHTAAIQSIACDTHSGIVFTASRDRFVHVFDIRAGELPVASCGRHDDWAMCVHITDGLGDHVFETADRAVHTWDLRRLIGDGGGRGGASARTATALVERHRHKQLISGMRLDAFRLVSCSLDGCVLLSSLENRSLSTPGEDTVPQHTDFSVLRQRGETQWMLGVDFAETKMVTATVDGAIQIYHLLHLHTLPGCFVYN</sequence>
<organism evidence="3 4">
    <name type="scientific">Besnoitia besnoiti</name>
    <name type="common">Apicomplexan protozoan</name>
    <dbReference type="NCBI Taxonomy" id="94643"/>
    <lineage>
        <taxon>Eukaryota</taxon>
        <taxon>Sar</taxon>
        <taxon>Alveolata</taxon>
        <taxon>Apicomplexa</taxon>
        <taxon>Conoidasida</taxon>
        <taxon>Coccidia</taxon>
        <taxon>Eucoccidiorida</taxon>
        <taxon>Eimeriorina</taxon>
        <taxon>Sarcocystidae</taxon>
        <taxon>Besnoitia</taxon>
    </lineage>
</organism>